<dbReference type="InterPro" id="IPR001296">
    <property type="entry name" value="Glyco_trans_1"/>
</dbReference>
<accession>A0A2T1GFV5</accession>
<name>A0A2T1GFV5_9CYAN</name>
<dbReference type="EMBL" id="PVWO01000128">
    <property type="protein sequence ID" value="PSB56396.1"/>
    <property type="molecule type" value="Genomic_DNA"/>
</dbReference>
<organism evidence="3 4">
    <name type="scientific">Chamaesiphon polymorphus CCALA 037</name>
    <dbReference type="NCBI Taxonomy" id="2107692"/>
    <lineage>
        <taxon>Bacteria</taxon>
        <taxon>Bacillati</taxon>
        <taxon>Cyanobacteriota</taxon>
        <taxon>Cyanophyceae</taxon>
        <taxon>Gomontiellales</taxon>
        <taxon>Chamaesiphonaceae</taxon>
        <taxon>Chamaesiphon</taxon>
    </lineage>
</organism>
<feature type="domain" description="DUF3492" evidence="2">
    <location>
        <begin position="5"/>
        <end position="277"/>
    </location>
</feature>
<keyword evidence="4" id="KW-1185">Reference proteome</keyword>
<comment type="caution">
    <text evidence="3">The sequence shown here is derived from an EMBL/GenBank/DDBJ whole genome shotgun (WGS) entry which is preliminary data.</text>
</comment>
<dbReference type="Proteomes" id="UP000238937">
    <property type="component" value="Unassembled WGS sequence"/>
</dbReference>
<dbReference type="GO" id="GO:0016757">
    <property type="term" value="F:glycosyltransferase activity"/>
    <property type="evidence" value="ECO:0007669"/>
    <property type="project" value="InterPro"/>
</dbReference>
<evidence type="ECO:0000313" key="4">
    <source>
        <dbReference type="Proteomes" id="UP000238937"/>
    </source>
</evidence>
<evidence type="ECO:0000259" key="1">
    <source>
        <dbReference type="Pfam" id="PF00534"/>
    </source>
</evidence>
<dbReference type="InterPro" id="IPR022622">
    <property type="entry name" value="DUF3492"/>
</dbReference>
<feature type="domain" description="Glycosyl transferase family 1" evidence="1">
    <location>
        <begin position="301"/>
        <end position="464"/>
    </location>
</feature>
<dbReference type="SUPFAM" id="SSF53756">
    <property type="entry name" value="UDP-Glycosyltransferase/glycogen phosphorylase"/>
    <property type="match status" value="1"/>
</dbReference>
<dbReference type="Pfam" id="PF11997">
    <property type="entry name" value="DUF3492"/>
    <property type="match status" value="1"/>
</dbReference>
<dbReference type="PANTHER" id="PTHR12526:SF630">
    <property type="entry name" value="GLYCOSYLTRANSFERASE"/>
    <property type="match status" value="1"/>
</dbReference>
<dbReference type="AlphaFoldDB" id="A0A2T1GFV5"/>
<dbReference type="Gene3D" id="3.40.50.2000">
    <property type="entry name" value="Glycogen Phosphorylase B"/>
    <property type="match status" value="2"/>
</dbReference>
<dbReference type="Pfam" id="PF00534">
    <property type="entry name" value="Glycos_transf_1"/>
    <property type="match status" value="1"/>
</dbReference>
<protein>
    <submittedName>
        <fullName evidence="3">Glycosyltransferase</fullName>
    </submittedName>
</protein>
<dbReference type="OrthoDB" id="5416057at2"/>
<evidence type="ECO:0000313" key="3">
    <source>
        <dbReference type="EMBL" id="PSB56396.1"/>
    </source>
</evidence>
<reference evidence="3 4" key="1">
    <citation type="submission" date="2018-03" db="EMBL/GenBank/DDBJ databases">
        <title>The ancient ancestry and fast evolution of plastids.</title>
        <authorList>
            <person name="Moore K.R."/>
            <person name="Magnabosco C."/>
            <person name="Momper L."/>
            <person name="Gold D.A."/>
            <person name="Bosak T."/>
            <person name="Fournier G.P."/>
        </authorList>
    </citation>
    <scope>NUCLEOTIDE SEQUENCE [LARGE SCALE GENOMIC DNA]</scope>
    <source>
        <strain evidence="3 4">CCALA 037</strain>
    </source>
</reference>
<sequence length="501" mass="57146">MKPCILLTTEGTYPFLGGGVSTWCHELTHNMPEVDFKLLAIVANPYLPQQYQLSANVTQVLKVPLWGMEDPIEYGWRFPFSRALKSKIATTGTIINQRFIPLFEQLLKGILLPDLMDIDTLGQTFVAIHKYFLRYDYHKTMTSIEVWECFQKLVATAWQSQVKPDLITLGEIAETLKLLYRLLIPLHVPIPAVDLIHSSAASYCGLPGIIGKLEYRIPYLLTEHGINIREQYLNLRTSIPSVFVRRFLHYLASAVVKLNYHFADLILPVCTYNTRWEQWWDVPPEKIKVVYNGADPDKFTPQNYPPNDRPVVLNMGLIFALKGQLTLIEAAAIVRETFPDVEFRLYGKPTDLDYFARCQQKVREYGLEKIVNFAGFTSEPWRVYSEADVVAMSSVSEGFPYAVIEAMFCACAIVSTDVGGVPEALEDTGLLVPADRPIELANAIVKLLSLTHQQRKQMGVKSRQRAIELFTRSKCVQTYLDTYLQLIRQSRIRELKLNSKL</sequence>
<dbReference type="RefSeq" id="WP_106304635.1">
    <property type="nucleotide sequence ID" value="NZ_PVWO01000128.1"/>
</dbReference>
<proteinExistence type="predicted"/>
<dbReference type="PANTHER" id="PTHR12526">
    <property type="entry name" value="GLYCOSYLTRANSFERASE"/>
    <property type="match status" value="1"/>
</dbReference>
<evidence type="ECO:0000259" key="2">
    <source>
        <dbReference type="Pfam" id="PF11997"/>
    </source>
</evidence>
<keyword evidence="3" id="KW-0808">Transferase</keyword>
<gene>
    <name evidence="3" type="ORF">C7B77_11985</name>
</gene>